<dbReference type="CDD" id="cd17321">
    <property type="entry name" value="MFS_MMR_MDR_like"/>
    <property type="match status" value="1"/>
</dbReference>
<reference evidence="10" key="2">
    <citation type="submission" date="2015-09" db="EMBL/GenBank/DDBJ databases">
        <title>Cronobacter genome sequencing and assembly.</title>
        <authorList>
            <person name="Descombes P."/>
            <person name="Baert L."/>
            <person name="Ngom-Bru C."/>
            <person name="Barretto C."/>
        </authorList>
    </citation>
    <scope>NUCLEOTIDE SEQUENCE [LARGE SCALE GENOMIC DNA]</scope>
    <source>
        <strain evidence="10">NCTC 9529</strain>
        <plasmid evidence="10">pCUNV1</plasmid>
    </source>
</reference>
<name>A0AAC8VTU2_9ENTR</name>
<evidence type="ECO:0000313" key="10">
    <source>
        <dbReference type="Proteomes" id="UP000061974"/>
    </source>
</evidence>
<dbReference type="InterPro" id="IPR005829">
    <property type="entry name" value="Sugar_transporter_CS"/>
</dbReference>
<dbReference type="PANTHER" id="PTHR42718">
    <property type="entry name" value="MAJOR FACILITATOR SUPERFAMILY MULTIDRUG TRANSPORTER MFSC"/>
    <property type="match status" value="1"/>
</dbReference>
<dbReference type="InterPro" id="IPR036259">
    <property type="entry name" value="MFS_trans_sf"/>
</dbReference>
<feature type="transmembrane region" description="Helical" evidence="6">
    <location>
        <begin position="306"/>
        <end position="326"/>
    </location>
</feature>
<dbReference type="EMBL" id="CP012258">
    <property type="protein sequence ID" value="ALB56994.1"/>
    <property type="molecule type" value="Genomic_DNA"/>
</dbReference>
<sequence length="515" mass="52591">MSVTMRFRVADATNVAALAVLFAALILPLSFTGGVATTPAIGQSLGGSALALAWLTNGFMLTFGGSLLAAGVMADKLGRKRVFTGGLLLFFLSCLAVCVVGSTVEIGALRAVQGIAAAMTLAGGSAMLAQLFSGPARTRVFGILGTMFGAGLAFGPPIAGVVIEQFGWRWLYALLGLLAGLSALTGAVFLPASRKPAGKRADVPGLALFSACLVFFTMALLLIPQYGIVSGPVIALLLATLAAAKAFVARCRRAAQPVLELALLRDARFAGVLLLPLATCCCYVVWLILLPLRFTGADALSATASGLYMLALTLPVLLLPGVAAMLTRWIGAGHLAASGLVIAAVGLALLGQALQGGSVPLLMTALVITGTGSALPWGLMDGLAVSGVPVEKAGMAAGLFNTVRVAGEGVALVGVMAFLAAANQHTLAATGYPAQAVARAAEWLGNGHLQQAQSLLPDAPRALLYHSLNHAYLLLCNLLALLTLLCAAIVWKTLRGRAGSPPLTDAAPRRPEESP</sequence>
<dbReference type="Proteomes" id="UP000061974">
    <property type="component" value="Plasmid pCUNV1"/>
</dbReference>
<dbReference type="GO" id="GO:0005886">
    <property type="term" value="C:plasma membrane"/>
    <property type="evidence" value="ECO:0007669"/>
    <property type="project" value="UniProtKB-SubCell"/>
</dbReference>
<feature type="transmembrane region" description="Helical" evidence="6">
    <location>
        <begin position="269"/>
        <end position="294"/>
    </location>
</feature>
<dbReference type="Gene3D" id="1.20.1250.20">
    <property type="entry name" value="MFS general substrate transporter like domains"/>
    <property type="match status" value="1"/>
</dbReference>
<evidence type="ECO:0000256" key="4">
    <source>
        <dbReference type="ARBA" id="ARBA00022989"/>
    </source>
</evidence>
<evidence type="ECO:0000313" key="9">
    <source>
        <dbReference type="EMBL" id="STE84722.1"/>
    </source>
</evidence>
<reference evidence="10" key="1">
    <citation type="submission" date="2015-07" db="EMBL/GenBank/DDBJ databases">
        <authorList>
            <person name="Moine D."/>
            <person name="Kassam M."/>
        </authorList>
    </citation>
    <scope>NUCLEOTIDE SEQUENCE [LARGE SCALE GENOMIC DNA]</scope>
    <source>
        <strain evidence="10">NCTC 9529</strain>
        <plasmid evidence="10">pCUNV1</plasmid>
    </source>
</reference>
<dbReference type="Gene3D" id="1.20.1720.10">
    <property type="entry name" value="Multidrug resistance protein D"/>
    <property type="match status" value="1"/>
</dbReference>
<dbReference type="PROSITE" id="PS00216">
    <property type="entry name" value="SUGAR_TRANSPORT_1"/>
    <property type="match status" value="1"/>
</dbReference>
<reference evidence="9 11" key="4">
    <citation type="submission" date="2018-06" db="EMBL/GenBank/DDBJ databases">
        <authorList>
            <consortium name="Pathogen Informatics"/>
            <person name="Doyle S."/>
        </authorList>
    </citation>
    <scope>NUCLEOTIDE SEQUENCE [LARGE SCALE GENOMIC DNA]</scope>
    <source>
        <strain evidence="11">NCTC 9529</strain>
        <strain evidence="9">NCTC9529</strain>
    </source>
</reference>
<dbReference type="KEGG" id="cui:AFK65_20020"/>
<geneLocation type="plasmid" evidence="8 10">
    <name>pCUNV1</name>
</geneLocation>
<comment type="subcellular location">
    <subcellularLocation>
        <location evidence="1">Cell membrane</location>
        <topology evidence="1">Multi-pass membrane protein</topology>
    </subcellularLocation>
</comment>
<reference evidence="8 10" key="3">
    <citation type="journal article" date="2016" name="Genome Announc.">
        <title>Fully Closed Genome Sequences of Five Type Strains of the Genus Cronobacter and One Cronobacter sakazakii Strain.</title>
        <authorList>
            <person name="Moine D."/>
            <person name="Kassam M."/>
            <person name="Baert L."/>
            <person name="Tang Y."/>
            <person name="Barretto C."/>
            <person name="Ngom Bru C."/>
            <person name="Klijn A."/>
            <person name="Descombes P."/>
        </authorList>
    </citation>
    <scope>NUCLEOTIDE SEQUENCE [LARGE SCALE GENOMIC DNA]</scope>
    <source>
        <strain evidence="8 10">NCTC 9529</strain>
    </source>
</reference>
<evidence type="ECO:0000256" key="5">
    <source>
        <dbReference type="ARBA" id="ARBA00023136"/>
    </source>
</evidence>
<dbReference type="AlphaFoldDB" id="A0AAC8VTU2"/>
<feature type="transmembrane region" description="Helical" evidence="6">
    <location>
        <begin position="82"/>
        <end position="102"/>
    </location>
</feature>
<feature type="transmembrane region" description="Helical" evidence="6">
    <location>
        <begin position="471"/>
        <end position="491"/>
    </location>
</feature>
<dbReference type="PROSITE" id="PS50850">
    <property type="entry name" value="MFS"/>
    <property type="match status" value="1"/>
</dbReference>
<evidence type="ECO:0000256" key="3">
    <source>
        <dbReference type="ARBA" id="ARBA00022692"/>
    </source>
</evidence>
<accession>A0AAC8VTU2</accession>
<dbReference type="Pfam" id="PF07690">
    <property type="entry name" value="MFS_1"/>
    <property type="match status" value="1"/>
</dbReference>
<dbReference type="SUPFAM" id="SSF103473">
    <property type="entry name" value="MFS general substrate transporter"/>
    <property type="match status" value="1"/>
</dbReference>
<dbReference type="Proteomes" id="UP000254849">
    <property type="component" value="Unassembled WGS sequence"/>
</dbReference>
<evidence type="ECO:0000313" key="8">
    <source>
        <dbReference type="EMBL" id="ALB56994.1"/>
    </source>
</evidence>
<dbReference type="InterPro" id="IPR020846">
    <property type="entry name" value="MFS_dom"/>
</dbReference>
<feature type="transmembrane region" description="Helical" evidence="6">
    <location>
        <begin position="360"/>
        <end position="380"/>
    </location>
</feature>
<dbReference type="PANTHER" id="PTHR42718:SF49">
    <property type="entry name" value="EXPORT PROTEIN"/>
    <property type="match status" value="1"/>
</dbReference>
<evidence type="ECO:0000313" key="11">
    <source>
        <dbReference type="Proteomes" id="UP000254849"/>
    </source>
</evidence>
<gene>
    <name evidence="9" type="primary">qacA</name>
    <name evidence="8" type="ORF">AFK65_20020</name>
    <name evidence="9" type="ORF">NCTC9529_04104</name>
</gene>
<keyword evidence="4 6" id="KW-1133">Transmembrane helix</keyword>
<keyword evidence="11" id="KW-1185">Reference proteome</keyword>
<keyword evidence="3 6" id="KW-0812">Transmembrane</keyword>
<keyword evidence="2" id="KW-1003">Cell membrane</keyword>
<feature type="transmembrane region" description="Helical" evidence="6">
    <location>
        <begin position="229"/>
        <end position="248"/>
    </location>
</feature>
<feature type="transmembrane region" description="Helical" evidence="6">
    <location>
        <begin position="140"/>
        <end position="163"/>
    </location>
</feature>
<feature type="transmembrane region" description="Helical" evidence="6">
    <location>
        <begin position="48"/>
        <end position="70"/>
    </location>
</feature>
<protein>
    <submittedName>
        <fullName evidence="9">Antiseptic resistance protein</fullName>
    </submittedName>
    <submittedName>
        <fullName evidence="8">MFS transporter</fullName>
    </submittedName>
</protein>
<dbReference type="GO" id="GO:0022857">
    <property type="term" value="F:transmembrane transporter activity"/>
    <property type="evidence" value="ECO:0007669"/>
    <property type="project" value="InterPro"/>
</dbReference>
<evidence type="ECO:0000256" key="1">
    <source>
        <dbReference type="ARBA" id="ARBA00004651"/>
    </source>
</evidence>
<evidence type="ECO:0000259" key="7">
    <source>
        <dbReference type="PROSITE" id="PS50850"/>
    </source>
</evidence>
<keyword evidence="5 6" id="KW-0472">Membrane</keyword>
<feature type="transmembrane region" description="Helical" evidence="6">
    <location>
        <begin position="169"/>
        <end position="191"/>
    </location>
</feature>
<evidence type="ECO:0000256" key="6">
    <source>
        <dbReference type="SAM" id="Phobius"/>
    </source>
</evidence>
<feature type="transmembrane region" description="Helical" evidence="6">
    <location>
        <begin position="401"/>
        <end position="422"/>
    </location>
</feature>
<dbReference type="RefSeq" id="WP_050569325.1">
    <property type="nucleotide sequence ID" value="NZ_AJKW01000028.1"/>
</dbReference>
<feature type="domain" description="Major facilitator superfamily (MFS) profile" evidence="7">
    <location>
        <begin position="16"/>
        <end position="495"/>
    </location>
</feature>
<dbReference type="EMBL" id="UFYH01000002">
    <property type="protein sequence ID" value="STE84722.1"/>
    <property type="molecule type" value="Genomic_DNA"/>
</dbReference>
<feature type="transmembrane region" description="Helical" evidence="6">
    <location>
        <begin position="108"/>
        <end position="128"/>
    </location>
</feature>
<keyword evidence="8" id="KW-0614">Plasmid</keyword>
<proteinExistence type="predicted"/>
<feature type="transmembrane region" description="Helical" evidence="6">
    <location>
        <begin position="203"/>
        <end position="223"/>
    </location>
</feature>
<dbReference type="InterPro" id="IPR011701">
    <property type="entry name" value="MFS"/>
</dbReference>
<organism evidence="8 10">
    <name type="scientific">Cronobacter universalis NCTC 9529</name>
    <dbReference type="NCBI Taxonomy" id="1074000"/>
    <lineage>
        <taxon>Bacteria</taxon>
        <taxon>Pseudomonadati</taxon>
        <taxon>Pseudomonadota</taxon>
        <taxon>Gammaproteobacteria</taxon>
        <taxon>Enterobacterales</taxon>
        <taxon>Enterobacteriaceae</taxon>
        <taxon>Cronobacter</taxon>
    </lineage>
</organism>
<feature type="transmembrane region" description="Helical" evidence="6">
    <location>
        <begin position="333"/>
        <end position="354"/>
    </location>
</feature>
<evidence type="ECO:0000256" key="2">
    <source>
        <dbReference type="ARBA" id="ARBA00022475"/>
    </source>
</evidence>